<feature type="compositionally biased region" description="Basic and acidic residues" evidence="1">
    <location>
        <begin position="46"/>
        <end position="60"/>
    </location>
</feature>
<dbReference type="Proteomes" id="UP000827092">
    <property type="component" value="Unassembled WGS sequence"/>
</dbReference>
<evidence type="ECO:0000256" key="1">
    <source>
        <dbReference type="SAM" id="MobiDB-lite"/>
    </source>
</evidence>
<proteinExistence type="predicted"/>
<feature type="region of interest" description="Disordered" evidence="1">
    <location>
        <begin position="46"/>
        <end position="69"/>
    </location>
</feature>
<reference evidence="2 3" key="1">
    <citation type="journal article" date="2022" name="Nat. Ecol. Evol.">
        <title>A masculinizing supergene underlies an exaggerated male reproductive morph in a spider.</title>
        <authorList>
            <person name="Hendrickx F."/>
            <person name="De Corte Z."/>
            <person name="Sonet G."/>
            <person name="Van Belleghem S.M."/>
            <person name="Kostlbacher S."/>
            <person name="Vangestel C."/>
        </authorList>
    </citation>
    <scope>NUCLEOTIDE SEQUENCE [LARGE SCALE GENOMIC DNA]</scope>
    <source>
        <strain evidence="2">W744_W776</strain>
    </source>
</reference>
<gene>
    <name evidence="2" type="ORF">JTE90_003397</name>
</gene>
<dbReference type="AlphaFoldDB" id="A0AAV6TYD8"/>
<protein>
    <submittedName>
        <fullName evidence="2">Uncharacterized protein</fullName>
    </submittedName>
</protein>
<accession>A0AAV6TYD8</accession>
<name>A0AAV6TYD8_9ARAC</name>
<evidence type="ECO:0000313" key="3">
    <source>
        <dbReference type="Proteomes" id="UP000827092"/>
    </source>
</evidence>
<feature type="region of interest" description="Disordered" evidence="1">
    <location>
        <begin position="204"/>
        <end position="259"/>
    </location>
</feature>
<comment type="caution">
    <text evidence="2">The sequence shown here is derived from an EMBL/GenBank/DDBJ whole genome shotgun (WGS) entry which is preliminary data.</text>
</comment>
<feature type="compositionally biased region" description="Low complexity" evidence="1">
    <location>
        <begin position="213"/>
        <end position="223"/>
    </location>
</feature>
<organism evidence="2 3">
    <name type="scientific">Oedothorax gibbosus</name>
    <dbReference type="NCBI Taxonomy" id="931172"/>
    <lineage>
        <taxon>Eukaryota</taxon>
        <taxon>Metazoa</taxon>
        <taxon>Ecdysozoa</taxon>
        <taxon>Arthropoda</taxon>
        <taxon>Chelicerata</taxon>
        <taxon>Arachnida</taxon>
        <taxon>Araneae</taxon>
        <taxon>Araneomorphae</taxon>
        <taxon>Entelegynae</taxon>
        <taxon>Araneoidea</taxon>
        <taxon>Linyphiidae</taxon>
        <taxon>Erigoninae</taxon>
        <taxon>Oedothorax</taxon>
    </lineage>
</organism>
<keyword evidence="3" id="KW-1185">Reference proteome</keyword>
<sequence>MRLLFRLDNMYLVKYGFTFVDVLPKKKLVPGSRACKLVRKYVRQHDVPPAKAAAKDEKRDSSKRKKDWAAFKIPKKPRVCQESLVNKERPPADCQPDQETFLTTPPTVCQEPPASFSDPAPPTAWQEPQASFSEPPAACQEPQVSFPDPEPQYESIDQMFEGLSAYFGQEFPMPVSSAPSVPEPVMDFDMLIFEDNLGTVWIPPAIPVNDPNPRQQLPPQRQPAYGDPREYQRPPAFDYDSEPQQEALNLTIPPRTGQA</sequence>
<dbReference type="EMBL" id="JAFNEN010000849">
    <property type="protein sequence ID" value="KAG8176766.1"/>
    <property type="molecule type" value="Genomic_DNA"/>
</dbReference>
<evidence type="ECO:0000313" key="2">
    <source>
        <dbReference type="EMBL" id="KAG8176766.1"/>
    </source>
</evidence>
<feature type="region of interest" description="Disordered" evidence="1">
    <location>
        <begin position="106"/>
        <end position="152"/>
    </location>
</feature>